<evidence type="ECO:0000256" key="1">
    <source>
        <dbReference type="SAM" id="MobiDB-lite"/>
    </source>
</evidence>
<dbReference type="Pfam" id="PF13302">
    <property type="entry name" value="Acetyltransf_3"/>
    <property type="match status" value="1"/>
</dbReference>
<evidence type="ECO:0000259" key="2">
    <source>
        <dbReference type="PROSITE" id="PS51186"/>
    </source>
</evidence>
<dbReference type="InterPro" id="IPR016181">
    <property type="entry name" value="Acyl_CoA_acyltransferase"/>
</dbReference>
<proteinExistence type="predicted"/>
<sequence length="206" mass="22291">MAAILHTERLLLRPLTLADGPELAAINGDAAVMRHFPKPLDFAASEAFRERIARHFAEHGYGFWGVFRQEAPGLVGLVGLLNIPWEARFTPAVEIGWRIAPAHQGKGYALEAARAALAHGFGPLGLAEIVAFTIPANEPSWRLMEKLGMAPDGDFEHPNLPEGHPMRRHLLYRLRKILPARRNPGATPGEPGSGAFGPGIGPGGRD</sequence>
<evidence type="ECO:0000313" key="4">
    <source>
        <dbReference type="Proteomes" id="UP001305521"/>
    </source>
</evidence>
<protein>
    <submittedName>
        <fullName evidence="3">GNAT family protein</fullName>
        <ecNumber evidence="3">2.-.-.-</ecNumber>
    </submittedName>
</protein>
<gene>
    <name evidence="3" type="ORF">R9Z33_09920</name>
</gene>
<keyword evidence="3" id="KW-0808">Transferase</keyword>
<keyword evidence="4" id="KW-1185">Reference proteome</keyword>
<dbReference type="PANTHER" id="PTHR43792:SF1">
    <property type="entry name" value="N-ACETYLTRANSFERASE DOMAIN-CONTAINING PROTEIN"/>
    <property type="match status" value="1"/>
</dbReference>
<reference evidence="3 4" key="1">
    <citation type="submission" date="2023-11" db="EMBL/GenBank/DDBJ databases">
        <title>Arctic aerobic anoxygenic photoheterotroph Sediminicoccus rosea KRV36 adapts its photosynthesis to long days of polar summer.</title>
        <authorList>
            <person name="Tomasch J."/>
            <person name="Kopejtka K."/>
            <person name="Bily T."/>
            <person name="Gardiner A.T."/>
            <person name="Gardian Z."/>
            <person name="Shivaramu S."/>
            <person name="Koblizek M."/>
            <person name="Engelhardt F."/>
            <person name="Kaftan D."/>
        </authorList>
    </citation>
    <scope>NUCLEOTIDE SEQUENCE [LARGE SCALE GENOMIC DNA]</scope>
    <source>
        <strain evidence="3 4">R-30</strain>
    </source>
</reference>
<dbReference type="PANTHER" id="PTHR43792">
    <property type="entry name" value="GNAT FAMILY, PUTATIVE (AFU_ORTHOLOGUE AFUA_3G00765)-RELATED-RELATED"/>
    <property type="match status" value="1"/>
</dbReference>
<dbReference type="Proteomes" id="UP001305521">
    <property type="component" value="Chromosome"/>
</dbReference>
<evidence type="ECO:0000313" key="3">
    <source>
        <dbReference type="EMBL" id="WPB87177.1"/>
    </source>
</evidence>
<dbReference type="GO" id="GO:0016740">
    <property type="term" value="F:transferase activity"/>
    <property type="evidence" value="ECO:0007669"/>
    <property type="project" value="UniProtKB-KW"/>
</dbReference>
<feature type="region of interest" description="Disordered" evidence="1">
    <location>
        <begin position="181"/>
        <end position="206"/>
    </location>
</feature>
<dbReference type="PROSITE" id="PS51186">
    <property type="entry name" value="GNAT"/>
    <property type="match status" value="1"/>
</dbReference>
<dbReference type="InterPro" id="IPR051531">
    <property type="entry name" value="N-acetyltransferase"/>
</dbReference>
<dbReference type="InterPro" id="IPR000182">
    <property type="entry name" value="GNAT_dom"/>
</dbReference>
<dbReference type="EMBL" id="CP137852">
    <property type="protein sequence ID" value="WPB87177.1"/>
    <property type="molecule type" value="Genomic_DNA"/>
</dbReference>
<organism evidence="3 4">
    <name type="scientific">Sediminicoccus rosea</name>
    <dbReference type="NCBI Taxonomy" id="1225128"/>
    <lineage>
        <taxon>Bacteria</taxon>
        <taxon>Pseudomonadati</taxon>
        <taxon>Pseudomonadota</taxon>
        <taxon>Alphaproteobacteria</taxon>
        <taxon>Acetobacterales</taxon>
        <taxon>Roseomonadaceae</taxon>
        <taxon>Sediminicoccus</taxon>
    </lineage>
</organism>
<feature type="compositionally biased region" description="Gly residues" evidence="1">
    <location>
        <begin position="191"/>
        <end position="206"/>
    </location>
</feature>
<dbReference type="Gene3D" id="3.40.630.30">
    <property type="match status" value="1"/>
</dbReference>
<dbReference type="RefSeq" id="WP_318651131.1">
    <property type="nucleotide sequence ID" value="NZ_CP137852.1"/>
</dbReference>
<feature type="domain" description="N-acetyltransferase" evidence="2">
    <location>
        <begin position="10"/>
        <end position="177"/>
    </location>
</feature>
<accession>A0ABZ0PP69</accession>
<dbReference type="EC" id="2.-.-.-" evidence="3"/>
<dbReference type="SUPFAM" id="SSF55729">
    <property type="entry name" value="Acyl-CoA N-acyltransferases (Nat)"/>
    <property type="match status" value="1"/>
</dbReference>
<name>A0ABZ0PP69_9PROT</name>